<dbReference type="Proteomes" id="UP001165653">
    <property type="component" value="Unassembled WGS sequence"/>
</dbReference>
<accession>A0ABT3FXF3</accession>
<dbReference type="Pfam" id="PF00512">
    <property type="entry name" value="HisKA"/>
    <property type="match status" value="1"/>
</dbReference>
<proteinExistence type="predicted"/>
<dbReference type="Gene3D" id="1.10.287.130">
    <property type="match status" value="1"/>
</dbReference>
<comment type="catalytic activity">
    <reaction evidence="1">
        <text>ATP + protein L-histidine = ADP + protein N-phospho-L-histidine.</text>
        <dbReference type="EC" id="2.7.13.3"/>
    </reaction>
</comment>
<feature type="domain" description="Signal transduction histidine kinase dimerisation/phosphoacceptor" evidence="3">
    <location>
        <begin position="13"/>
        <end position="80"/>
    </location>
</feature>
<dbReference type="RefSeq" id="WP_264510469.1">
    <property type="nucleotide sequence ID" value="NZ_JAPDDR010000001.1"/>
</dbReference>
<reference evidence="4" key="1">
    <citation type="submission" date="2022-10" db="EMBL/GenBank/DDBJ databases">
        <title>Luteolibacter sp. GHJ8, whole genome shotgun sequencing project.</title>
        <authorList>
            <person name="Zhao G."/>
            <person name="Shen L."/>
        </authorList>
    </citation>
    <scope>NUCLEOTIDE SEQUENCE</scope>
    <source>
        <strain evidence="4">GHJ8</strain>
    </source>
</reference>
<evidence type="ECO:0000313" key="4">
    <source>
        <dbReference type="EMBL" id="MCW1912243.1"/>
    </source>
</evidence>
<dbReference type="SUPFAM" id="SSF47384">
    <property type="entry name" value="Homodimeric domain of signal transducing histidine kinase"/>
    <property type="match status" value="1"/>
</dbReference>
<evidence type="ECO:0000256" key="1">
    <source>
        <dbReference type="ARBA" id="ARBA00000085"/>
    </source>
</evidence>
<keyword evidence="5" id="KW-1185">Reference proteome</keyword>
<organism evidence="4 5">
    <name type="scientific">Luteolibacter rhizosphaerae</name>
    <dbReference type="NCBI Taxonomy" id="2989719"/>
    <lineage>
        <taxon>Bacteria</taxon>
        <taxon>Pseudomonadati</taxon>
        <taxon>Verrucomicrobiota</taxon>
        <taxon>Verrucomicrobiia</taxon>
        <taxon>Verrucomicrobiales</taxon>
        <taxon>Verrucomicrobiaceae</taxon>
        <taxon>Luteolibacter</taxon>
    </lineage>
</organism>
<name>A0ABT3FXF3_9BACT</name>
<comment type="caution">
    <text evidence="4">The sequence shown here is derived from an EMBL/GenBank/DDBJ whole genome shotgun (WGS) entry which is preliminary data.</text>
</comment>
<evidence type="ECO:0000259" key="3">
    <source>
        <dbReference type="SMART" id="SM00388"/>
    </source>
</evidence>
<sequence>MNQADELPPFPPEWNEIIASAVHDIRNPLSSMLTTLEILRHLTAGSDQAAKVIEMLDRQVLSVSDQLERLLRDPASFRRPPL</sequence>
<evidence type="ECO:0000313" key="5">
    <source>
        <dbReference type="Proteomes" id="UP001165653"/>
    </source>
</evidence>
<gene>
    <name evidence="4" type="ORF">OJ996_01575</name>
</gene>
<evidence type="ECO:0000256" key="2">
    <source>
        <dbReference type="ARBA" id="ARBA00012438"/>
    </source>
</evidence>
<dbReference type="EMBL" id="JAPDDR010000001">
    <property type="protein sequence ID" value="MCW1912243.1"/>
    <property type="molecule type" value="Genomic_DNA"/>
</dbReference>
<dbReference type="EC" id="2.7.13.3" evidence="2"/>
<dbReference type="CDD" id="cd00082">
    <property type="entry name" value="HisKA"/>
    <property type="match status" value="1"/>
</dbReference>
<dbReference type="SMART" id="SM00388">
    <property type="entry name" value="HisKA"/>
    <property type="match status" value="1"/>
</dbReference>
<protein>
    <recommendedName>
        <fullName evidence="2">histidine kinase</fullName>
        <ecNumber evidence="2">2.7.13.3</ecNumber>
    </recommendedName>
</protein>
<dbReference type="InterPro" id="IPR036097">
    <property type="entry name" value="HisK_dim/P_sf"/>
</dbReference>
<dbReference type="InterPro" id="IPR003661">
    <property type="entry name" value="HisK_dim/P_dom"/>
</dbReference>